<feature type="region of interest" description="Disordered" evidence="3">
    <location>
        <begin position="566"/>
        <end position="588"/>
    </location>
</feature>
<dbReference type="AlphaFoldDB" id="A0A812IA78"/>
<evidence type="ECO:0000256" key="2">
    <source>
        <dbReference type="SAM" id="Coils"/>
    </source>
</evidence>
<dbReference type="OrthoDB" id="408034at2759"/>
<feature type="compositionally biased region" description="Basic residues" evidence="3">
    <location>
        <begin position="577"/>
        <end position="588"/>
    </location>
</feature>
<accession>A0A812IA78</accession>
<dbReference type="EMBL" id="CAJNDS010000225">
    <property type="protein sequence ID" value="CAE7030743.1"/>
    <property type="molecule type" value="Genomic_DNA"/>
</dbReference>
<sequence>MKLGCALLLVRSAAFNEPVDNKNVLTMFRHMEGWRCKTRMFSALHLPDHLEMVEKVQQASVWCSHHPGCYGVQFYNAGPEEDFMYCLKWCGQPQWCLAPILEDSEDDGLKADELVQDNLFYLLVKPRPSSFSMAHPLTSEPARCSHAGRVSPCFDPLAREACRAHSFQPGQRAFVFADDLQRPPEWMDELEDSYLSHLQKTWAEPFGVDVVLILPAEPLARHPISGVQRSTLTQMGVRILEVPWIRPELGKGIPRWAQQVWCVNRDFFKLHALGLEYDAIIFYDTDVFVNPPDFSHLEAVFNCAYQGYVLASALHGGFEPLTVAFFALRPSPALLRAVQRFLLNSTFDDDGAWNWVGFGPWGCLDGTDEWCFRSYHVGGECGQGLFYDLFYRADQTFWAALEAEAAVRPIGVMLDGCIWLYENSVRVPGFPTVPNPCPDMVALNRCNDIVAYHKVIEGRGCASPELLGAGAQMLRLYRSDADDSLYNTHTSPTYQSEMELDKKINKGVHVPEATGVLGPRARAAMAPKKGKKDKEQKDARAAVAPSVNLSPAMAELLNKKIREFEKSSAEENEKSQKAQKGKARTAAKNKLKEVKQIVTGSADDAEKIQQLVQRLEAENEEVSTLVQEVEARTQELTDVEEKADGVQVELSKCLATKSKLESLLRQLQQQTNALNEERRKLTDAERQRRQDLADEFQQTIADVKKKMDQQASERSRLALENEVLRTKFKEFFEKYDLREKDLAEQQKTREVEVKAFEQRLTEAARAYRIEAERERKAKMENEQLTQAEQALRQQLQTYGTKFSNFQDALSKSDKVLGQYKRQKGRMQRRTEVLQKENAELRVRNERKEAQVLKERDALVKEKADMQERCKALQAERQQLSEQVQALKASNGNA</sequence>
<gene>
    <name evidence="4" type="primary">Txlna</name>
    <name evidence="4" type="ORF">SNAT2548_LOCUS3712</name>
</gene>
<keyword evidence="5" id="KW-1185">Reference proteome</keyword>
<evidence type="ECO:0000313" key="4">
    <source>
        <dbReference type="EMBL" id="CAE7030743.1"/>
    </source>
</evidence>
<dbReference type="Proteomes" id="UP000604046">
    <property type="component" value="Unassembled WGS sequence"/>
</dbReference>
<name>A0A812IA78_9DINO</name>
<evidence type="ECO:0000313" key="5">
    <source>
        <dbReference type="Proteomes" id="UP000604046"/>
    </source>
</evidence>
<dbReference type="PANTHER" id="PTHR16127:SF13">
    <property type="entry name" value="GH01188P"/>
    <property type="match status" value="1"/>
</dbReference>
<organism evidence="4 5">
    <name type="scientific">Symbiodinium natans</name>
    <dbReference type="NCBI Taxonomy" id="878477"/>
    <lineage>
        <taxon>Eukaryota</taxon>
        <taxon>Sar</taxon>
        <taxon>Alveolata</taxon>
        <taxon>Dinophyceae</taxon>
        <taxon>Suessiales</taxon>
        <taxon>Symbiodiniaceae</taxon>
        <taxon>Symbiodinium</taxon>
    </lineage>
</organism>
<feature type="coiled-coil region" evidence="2">
    <location>
        <begin position="830"/>
        <end position="889"/>
    </location>
</feature>
<evidence type="ECO:0000256" key="3">
    <source>
        <dbReference type="SAM" id="MobiDB-lite"/>
    </source>
</evidence>
<comment type="caution">
    <text evidence="4">The sequence shown here is derived from an EMBL/GenBank/DDBJ whole genome shotgun (WGS) entry which is preliminary data.</text>
</comment>
<dbReference type="Pfam" id="PF09728">
    <property type="entry name" value="Taxilin"/>
    <property type="match status" value="1"/>
</dbReference>
<feature type="coiled-coil region" evidence="2">
    <location>
        <begin position="601"/>
        <end position="713"/>
    </location>
</feature>
<keyword evidence="2" id="KW-0175">Coiled coil</keyword>
<feature type="compositionally biased region" description="Basic and acidic residues" evidence="3">
    <location>
        <begin position="566"/>
        <end position="576"/>
    </location>
</feature>
<dbReference type="GO" id="GO:0019905">
    <property type="term" value="F:syntaxin binding"/>
    <property type="evidence" value="ECO:0007669"/>
    <property type="project" value="InterPro"/>
</dbReference>
<comment type="similarity">
    <text evidence="1">Belongs to the taxilin family.</text>
</comment>
<dbReference type="InterPro" id="IPR026183">
    <property type="entry name" value="Taxilin_fam"/>
</dbReference>
<dbReference type="PANTHER" id="PTHR16127">
    <property type="entry name" value="TAXILIN"/>
    <property type="match status" value="1"/>
</dbReference>
<feature type="region of interest" description="Disordered" evidence="3">
    <location>
        <begin position="512"/>
        <end position="545"/>
    </location>
</feature>
<protein>
    <submittedName>
        <fullName evidence="4">Txlna protein</fullName>
    </submittedName>
</protein>
<evidence type="ECO:0000256" key="1">
    <source>
        <dbReference type="ARBA" id="ARBA00009550"/>
    </source>
</evidence>
<reference evidence="4" key="1">
    <citation type="submission" date="2021-02" db="EMBL/GenBank/DDBJ databases">
        <authorList>
            <person name="Dougan E. K."/>
            <person name="Rhodes N."/>
            <person name="Thang M."/>
            <person name="Chan C."/>
        </authorList>
    </citation>
    <scope>NUCLEOTIDE SEQUENCE</scope>
</reference>
<proteinExistence type="inferred from homology"/>